<dbReference type="EMBL" id="JAUCMV010000001">
    <property type="protein sequence ID" value="KAK0422385.1"/>
    <property type="molecule type" value="Genomic_DNA"/>
</dbReference>
<dbReference type="PROSITE" id="PS51030">
    <property type="entry name" value="NUCLEAR_REC_DBD_2"/>
    <property type="match status" value="1"/>
</dbReference>
<keyword evidence="6" id="KW-0238">DNA-binding</keyword>
<keyword evidence="7" id="KW-0804">Transcription</keyword>
<reference evidence="12" key="1">
    <citation type="submission" date="2023-06" db="EMBL/GenBank/DDBJ databases">
        <title>Genomic analysis of the entomopathogenic nematode Steinernema hermaphroditum.</title>
        <authorList>
            <person name="Schwarz E.M."/>
            <person name="Heppert J.K."/>
            <person name="Baniya A."/>
            <person name="Schwartz H.T."/>
            <person name="Tan C.-H."/>
            <person name="Antoshechkin I."/>
            <person name="Sternberg P.W."/>
            <person name="Goodrich-Blair H."/>
            <person name="Dillman A.R."/>
        </authorList>
    </citation>
    <scope>NUCLEOTIDE SEQUENCE</scope>
    <source>
        <strain evidence="12">PS9179</strain>
        <tissue evidence="12">Whole animal</tissue>
    </source>
</reference>
<organism evidence="12 13">
    <name type="scientific">Steinernema hermaphroditum</name>
    <dbReference type="NCBI Taxonomy" id="289476"/>
    <lineage>
        <taxon>Eukaryota</taxon>
        <taxon>Metazoa</taxon>
        <taxon>Ecdysozoa</taxon>
        <taxon>Nematoda</taxon>
        <taxon>Chromadorea</taxon>
        <taxon>Rhabditida</taxon>
        <taxon>Tylenchina</taxon>
        <taxon>Panagrolaimomorpha</taxon>
        <taxon>Strongyloidoidea</taxon>
        <taxon>Steinernematidae</taxon>
        <taxon>Steinernema</taxon>
    </lineage>
</organism>
<dbReference type="SUPFAM" id="SSF57716">
    <property type="entry name" value="Glucocorticoid receptor-like (DNA-binding domain)"/>
    <property type="match status" value="1"/>
</dbReference>
<evidence type="ECO:0000259" key="11">
    <source>
        <dbReference type="PROSITE" id="PS51030"/>
    </source>
</evidence>
<dbReference type="GO" id="GO:0000978">
    <property type="term" value="F:RNA polymerase II cis-regulatory region sequence-specific DNA binding"/>
    <property type="evidence" value="ECO:0007669"/>
    <property type="project" value="TreeGrafter"/>
</dbReference>
<feature type="region of interest" description="Disordered" evidence="10">
    <location>
        <begin position="92"/>
        <end position="168"/>
    </location>
</feature>
<dbReference type="FunFam" id="3.30.50.10:FF:000006">
    <property type="entry name" value="Nuclear receptor subfamily 5 group A member"/>
    <property type="match status" value="1"/>
</dbReference>
<dbReference type="InterPro" id="IPR001628">
    <property type="entry name" value="Znf_hrmn_rcpt"/>
</dbReference>
<dbReference type="GO" id="GO:0035259">
    <property type="term" value="F:nuclear glucocorticoid receptor binding"/>
    <property type="evidence" value="ECO:0007669"/>
    <property type="project" value="TreeGrafter"/>
</dbReference>
<keyword evidence="3" id="KW-0863">Zinc-finger</keyword>
<feature type="domain" description="Nuclear receptor" evidence="11">
    <location>
        <begin position="224"/>
        <end position="299"/>
    </location>
</feature>
<evidence type="ECO:0000256" key="5">
    <source>
        <dbReference type="ARBA" id="ARBA00023015"/>
    </source>
</evidence>
<dbReference type="Proteomes" id="UP001175271">
    <property type="component" value="Unassembled WGS sequence"/>
</dbReference>
<accession>A0AA39IEW8</accession>
<dbReference type="InterPro" id="IPR013088">
    <property type="entry name" value="Znf_NHR/GATA"/>
</dbReference>
<evidence type="ECO:0000256" key="10">
    <source>
        <dbReference type="SAM" id="MobiDB-lite"/>
    </source>
</evidence>
<dbReference type="PANTHER" id="PTHR24085:SF9">
    <property type="match status" value="1"/>
</dbReference>
<dbReference type="GO" id="GO:0000981">
    <property type="term" value="F:DNA-binding transcription factor activity, RNA polymerase II-specific"/>
    <property type="evidence" value="ECO:0007669"/>
    <property type="project" value="TreeGrafter"/>
</dbReference>
<evidence type="ECO:0000256" key="8">
    <source>
        <dbReference type="ARBA" id="ARBA00023170"/>
    </source>
</evidence>
<dbReference type="GO" id="GO:0005667">
    <property type="term" value="C:transcription regulator complex"/>
    <property type="evidence" value="ECO:0007669"/>
    <property type="project" value="TreeGrafter"/>
</dbReference>
<protein>
    <recommendedName>
        <fullName evidence="11">Nuclear receptor domain-containing protein</fullName>
    </recommendedName>
</protein>
<comment type="subcellular location">
    <subcellularLocation>
        <location evidence="1">Nucleus</location>
    </subcellularLocation>
</comment>
<dbReference type="CDD" id="cd06916">
    <property type="entry name" value="NR_DBD_like"/>
    <property type="match status" value="1"/>
</dbReference>
<dbReference type="PANTHER" id="PTHR24085">
    <property type="entry name" value="NUCLEAR HORMONE RECEPTOR"/>
    <property type="match status" value="1"/>
</dbReference>
<proteinExistence type="predicted"/>
<dbReference type="GO" id="GO:0005634">
    <property type="term" value="C:nucleus"/>
    <property type="evidence" value="ECO:0007669"/>
    <property type="project" value="UniProtKB-SubCell"/>
</dbReference>
<gene>
    <name evidence="12" type="ORF">QR680_007538</name>
</gene>
<evidence type="ECO:0000256" key="7">
    <source>
        <dbReference type="ARBA" id="ARBA00023163"/>
    </source>
</evidence>
<name>A0AA39IEW8_9BILA</name>
<evidence type="ECO:0000256" key="3">
    <source>
        <dbReference type="ARBA" id="ARBA00022771"/>
    </source>
</evidence>
<keyword evidence="4" id="KW-0862">Zinc</keyword>
<feature type="compositionally biased region" description="Pro residues" evidence="10">
    <location>
        <begin position="153"/>
        <end position="163"/>
    </location>
</feature>
<dbReference type="SMART" id="SM00399">
    <property type="entry name" value="ZnF_C4"/>
    <property type="match status" value="1"/>
</dbReference>
<feature type="region of interest" description="Disordered" evidence="10">
    <location>
        <begin position="295"/>
        <end position="318"/>
    </location>
</feature>
<dbReference type="Pfam" id="PF00105">
    <property type="entry name" value="zf-C4"/>
    <property type="match status" value="1"/>
</dbReference>
<dbReference type="GO" id="GO:0071376">
    <property type="term" value="P:cellular response to corticotropin-releasing hormone stimulus"/>
    <property type="evidence" value="ECO:0007669"/>
    <property type="project" value="TreeGrafter"/>
</dbReference>
<feature type="compositionally biased region" description="Low complexity" evidence="10">
    <location>
        <begin position="105"/>
        <end position="131"/>
    </location>
</feature>
<evidence type="ECO:0000256" key="4">
    <source>
        <dbReference type="ARBA" id="ARBA00022833"/>
    </source>
</evidence>
<keyword evidence="13" id="KW-1185">Reference proteome</keyword>
<evidence type="ECO:0000313" key="13">
    <source>
        <dbReference type="Proteomes" id="UP001175271"/>
    </source>
</evidence>
<evidence type="ECO:0000313" key="12">
    <source>
        <dbReference type="EMBL" id="KAK0422385.1"/>
    </source>
</evidence>
<dbReference type="PRINTS" id="PR00047">
    <property type="entry name" value="STROIDFINGER"/>
</dbReference>
<dbReference type="GO" id="GO:0008270">
    <property type="term" value="F:zinc ion binding"/>
    <property type="evidence" value="ECO:0007669"/>
    <property type="project" value="UniProtKB-KW"/>
</dbReference>
<dbReference type="Gene3D" id="3.30.50.10">
    <property type="entry name" value="Erythroid Transcription Factor GATA-1, subunit A"/>
    <property type="match status" value="1"/>
</dbReference>
<keyword evidence="5" id="KW-0805">Transcription regulation</keyword>
<comment type="caution">
    <text evidence="12">The sequence shown here is derived from an EMBL/GenBank/DDBJ whole genome shotgun (WGS) entry which is preliminary data.</text>
</comment>
<evidence type="ECO:0000256" key="1">
    <source>
        <dbReference type="ARBA" id="ARBA00004123"/>
    </source>
</evidence>
<sequence length="481" mass="53647">MDTVPLNFVDAVVELFGKRILKPLAESVNNTVFKDIIDLHFCTPSMFPLGPSMLPLGYNPALLQAVLQHHTHMNPNIFPGLPTTQLDVFKRESEQRDSGNESCTSGSLSPMSTRSSRSNSNQFNNNFAISSLLPSEPKPQTPVEQKPVVTQPSTPPRPTPLPPVSQMTPQTPLAPLQPNGFLHSPWPQQYFPNFPIPMNQSGFAQMNALYGSPGTPQMMMPPGSELCVVCGDKASGHHYGVVSCEGCKGFFRRSVQKNCTYECAKDSKCAVARHTRNRCQSCRYEKCLKEGMTRESVRQDRNKSRKNREDQDSKQLDEMRRIQSIQENVVSAYKATLGENLPADRSNASALIKLFLAGVNEFVDIPDVVKDTQIEKRFDAFIALRRLVMSDPCVGLIRNSESEESGNSSALERLRSLVADDTLRFEEMTILSTWCLLHSYSHEVLSRHQDDLSSCLKAQLATHDKQAAHFNLMLISSQLCA</sequence>
<evidence type="ECO:0000256" key="6">
    <source>
        <dbReference type="ARBA" id="ARBA00023125"/>
    </source>
</evidence>
<keyword evidence="2" id="KW-0479">Metal-binding</keyword>
<evidence type="ECO:0000256" key="9">
    <source>
        <dbReference type="ARBA" id="ARBA00023242"/>
    </source>
</evidence>
<keyword evidence="8" id="KW-0675">Receptor</keyword>
<keyword evidence="9" id="KW-0539">Nucleus</keyword>
<dbReference type="PROSITE" id="PS00031">
    <property type="entry name" value="NUCLEAR_REC_DBD_1"/>
    <property type="match status" value="1"/>
</dbReference>
<dbReference type="AlphaFoldDB" id="A0AA39IEW8"/>
<evidence type="ECO:0000256" key="2">
    <source>
        <dbReference type="ARBA" id="ARBA00022723"/>
    </source>
</evidence>